<dbReference type="GeneID" id="42364525"/>
<dbReference type="EMBL" id="CP040089">
    <property type="protein sequence ID" value="QGA80052.1"/>
    <property type="molecule type" value="Genomic_DNA"/>
</dbReference>
<dbReference type="AlphaFoldDB" id="A0A5Q0UEP7"/>
<reference evidence="2" key="1">
    <citation type="submission" date="2019-05" db="EMBL/GenBank/DDBJ databases">
        <title>Candidatus Nanohalobium constans, a novel model system to study the DPANN nano-sized archaea: genomic and physiological characterization of a nanoarchaeon co-cultured with its chitinotrophic host.</title>
        <authorList>
            <person name="La Cono V."/>
            <person name="Arcadi E."/>
            <person name="Crisafi F."/>
            <person name="Denaro R."/>
            <person name="La Spada G."/>
            <person name="Messina E."/>
            <person name="Smedile F."/>
            <person name="Toshchakov S.V."/>
            <person name="Shevchenko M.A."/>
            <person name="Golyshin P.N."/>
            <person name="Golyshina O.V."/>
            <person name="Ferrer M."/>
            <person name="Rohde M."/>
            <person name="Mushegian A."/>
            <person name="Sorokin D.Y."/>
            <person name="Giuliano L."/>
            <person name="Yakimov M.M."/>
        </authorList>
    </citation>
    <scope>NUCLEOTIDE SEQUENCE [LARGE SCALE GENOMIC DNA]</scope>
    <source>
        <strain evidence="2">LC1Nh</strain>
    </source>
</reference>
<keyword evidence="2" id="KW-1185">Reference proteome</keyword>
<proteinExistence type="predicted"/>
<dbReference type="KEGG" id="ncon:LC1Nh_0144"/>
<gene>
    <name evidence="1" type="ORF">LC1Nh_0144</name>
</gene>
<organism evidence="1 2">
    <name type="scientific">Candidatus Nanohalobium constans</name>
    <dbReference type="NCBI Taxonomy" id="2565781"/>
    <lineage>
        <taxon>Archaea</taxon>
        <taxon>Candidatus Nanohalarchaeota</taxon>
        <taxon>Candidatus Nanohalobia</taxon>
        <taxon>Candidatus Nanohalobiales</taxon>
        <taxon>Candidatus Nanohalobiaceae</taxon>
        <taxon>Candidatus Nanohalobium</taxon>
    </lineage>
</organism>
<dbReference type="Proteomes" id="UP000377803">
    <property type="component" value="Chromosome"/>
</dbReference>
<evidence type="ECO:0000313" key="2">
    <source>
        <dbReference type="Proteomes" id="UP000377803"/>
    </source>
</evidence>
<accession>A0A5Q0UEP7</accession>
<sequence length="154" mass="18480">MRILSEKEDERFRERIKEEFGIPGDVDDNWEPVNIGSYLATPWREQKENDERLKKFTELLKERDEKLFMVAFSGGQYVPSFQQTFEEKYDSKAAEIKPEEILEVRDDLITFYIFPKDLSWIFLGDHEGRVVFSGEIIEEVRDIIDEEKLEEREY</sequence>
<evidence type="ECO:0000313" key="1">
    <source>
        <dbReference type="EMBL" id="QGA80052.1"/>
    </source>
</evidence>
<name>A0A5Q0UEP7_9ARCH</name>
<protein>
    <submittedName>
        <fullName evidence="1">Uncharacterized protein</fullName>
    </submittedName>
</protein>
<dbReference type="RefSeq" id="WP_153549790.1">
    <property type="nucleotide sequence ID" value="NZ_CP040089.1"/>
</dbReference>